<feature type="coiled-coil region" evidence="1">
    <location>
        <begin position="23"/>
        <end position="57"/>
    </location>
</feature>
<dbReference type="EMBL" id="CP076135">
    <property type="protein sequence ID" value="QWG18625.1"/>
    <property type="molecule type" value="Genomic_DNA"/>
</dbReference>
<feature type="transmembrane region" description="Helical" evidence="3">
    <location>
        <begin position="6"/>
        <end position="25"/>
    </location>
</feature>
<feature type="region of interest" description="Disordered" evidence="2">
    <location>
        <begin position="411"/>
        <end position="430"/>
    </location>
</feature>
<organism evidence="4 5">
    <name type="scientific">Bradyrhizobium sediminis</name>
    <dbReference type="NCBI Taxonomy" id="2840469"/>
    <lineage>
        <taxon>Bacteria</taxon>
        <taxon>Pseudomonadati</taxon>
        <taxon>Pseudomonadota</taxon>
        <taxon>Alphaproteobacteria</taxon>
        <taxon>Hyphomicrobiales</taxon>
        <taxon>Nitrobacteraceae</taxon>
        <taxon>Bradyrhizobium</taxon>
    </lineage>
</organism>
<feature type="transmembrane region" description="Helical" evidence="3">
    <location>
        <begin position="164"/>
        <end position="189"/>
    </location>
</feature>
<keyword evidence="1" id="KW-0175">Coiled coil</keyword>
<feature type="transmembrane region" description="Helical" evidence="3">
    <location>
        <begin position="56"/>
        <end position="76"/>
    </location>
</feature>
<dbReference type="RefSeq" id="WP_215614191.1">
    <property type="nucleotide sequence ID" value="NZ_CP076135.1"/>
</dbReference>
<evidence type="ECO:0000313" key="4">
    <source>
        <dbReference type="EMBL" id="QWG18625.1"/>
    </source>
</evidence>
<reference evidence="4" key="1">
    <citation type="submission" date="2021-06" db="EMBL/GenBank/DDBJ databases">
        <title>Bradyrhizobium sp. S2-11-2 Genome sequencing.</title>
        <authorList>
            <person name="Jin L."/>
        </authorList>
    </citation>
    <scope>NUCLEOTIDE SEQUENCE</scope>
    <source>
        <strain evidence="4">S2-11-2</strain>
    </source>
</reference>
<evidence type="ECO:0000313" key="5">
    <source>
        <dbReference type="Proteomes" id="UP000680805"/>
    </source>
</evidence>
<evidence type="ECO:0000256" key="2">
    <source>
        <dbReference type="SAM" id="MobiDB-lite"/>
    </source>
</evidence>
<keyword evidence="3" id="KW-0812">Transmembrane</keyword>
<dbReference type="Proteomes" id="UP000680805">
    <property type="component" value="Chromosome"/>
</dbReference>
<name>A0A975NPI5_9BRAD</name>
<evidence type="ECO:0000256" key="1">
    <source>
        <dbReference type="SAM" id="Coils"/>
    </source>
</evidence>
<keyword evidence="3" id="KW-1133">Transmembrane helix</keyword>
<keyword evidence="3" id="KW-0472">Membrane</keyword>
<dbReference type="AlphaFoldDB" id="A0A975NPI5"/>
<proteinExistence type="predicted"/>
<feature type="transmembrane region" description="Helical" evidence="3">
    <location>
        <begin position="201"/>
        <end position="220"/>
    </location>
</feature>
<dbReference type="KEGG" id="bsei:KMZ68_01615"/>
<evidence type="ECO:0000256" key="3">
    <source>
        <dbReference type="SAM" id="Phobius"/>
    </source>
</evidence>
<feature type="compositionally biased region" description="Low complexity" evidence="2">
    <location>
        <begin position="412"/>
        <end position="423"/>
    </location>
</feature>
<protein>
    <submittedName>
        <fullName evidence="4">Uncharacterized protein</fullName>
    </submittedName>
</protein>
<gene>
    <name evidence="4" type="ORF">KMZ68_01615</name>
</gene>
<sequence length="430" mass="46725">MFISPSLVFVAGLVVIVLVAGALVARIRQLDAIERSIEHLEDKAQRTRLRLDVLSIRSNVHALVLISAVAFLPALFEVRKSLTSENTEGRLTSRELAPSIDRELQKQQHQQIIDAIRSLRPDTPSQFERQTQAKLAELEEQLKQRRPDMPGEVAVTNSSVMSSLVSLITGFGFVVLVACTVAILAFLYLLWSNESIRTPAYAVASAAVVGGSVWSGATLLKDVSLIKKVDSLIKFEYRPELKSGPTSEPQSTDIKLDLNLQLANLPFVKMACGDDYAGSGRISPFEDGTSRLVGEPFAKLNRMANSLAADVVAGRIIAIVLTGSADRRPLKAATATEFNSNQGLAEARVAVVRKQIEKELDELAEKRREKIRAPSIIESYAGPTTTHANLPITRLSADRAVQVCVLLNSEKPATPSALPTSPANDPPPPR</sequence>
<accession>A0A975NPI5</accession>